<name>A0A9N7QMY5_9MYCO</name>
<sequence length="112" mass="12058">MGVVSVRRPGGGQIAAGRPQLDRVRHLVDGDAMFTLNLAKLLTKSGGTVGTIRGIARHRLFDHRGHVGRQAFPTQIRDRLRGDPQKLGHHLFTAAALEGGMTGDGGKQCRTK</sequence>
<dbReference type="AlphaFoldDB" id="A0A9N7QMY5"/>
<evidence type="ECO:0000313" key="2">
    <source>
        <dbReference type="Proteomes" id="UP001058626"/>
    </source>
</evidence>
<evidence type="ECO:0000313" key="1">
    <source>
        <dbReference type="EMBL" id="BDN82385.1"/>
    </source>
</evidence>
<protein>
    <submittedName>
        <fullName evidence="1">Uncharacterized protein</fullName>
    </submittedName>
</protein>
<reference evidence="1" key="1">
    <citation type="submission" date="2022-06" db="EMBL/GenBank/DDBJ databases">
        <title>Complete genome sequence of Mycobacterium pseudoshottsii NJB1907-Z4.</title>
        <authorList>
            <person name="Komine T."/>
            <person name="Fukano H."/>
            <person name="Wada S."/>
        </authorList>
    </citation>
    <scope>NUCLEOTIDE SEQUENCE</scope>
    <source>
        <strain evidence="1">NJB1907-Z4</strain>
    </source>
</reference>
<accession>A0A9N7QMY5</accession>
<organism evidence="1 2">
    <name type="scientific">Mycobacterium pseudoshottsii</name>
    <dbReference type="NCBI Taxonomy" id="265949"/>
    <lineage>
        <taxon>Bacteria</taxon>
        <taxon>Bacillati</taxon>
        <taxon>Actinomycetota</taxon>
        <taxon>Actinomycetes</taxon>
        <taxon>Mycobacteriales</taxon>
        <taxon>Mycobacteriaceae</taxon>
        <taxon>Mycobacterium</taxon>
        <taxon>Mycobacterium ulcerans group</taxon>
    </lineage>
</organism>
<proteinExistence type="predicted"/>
<keyword evidence="2" id="KW-1185">Reference proteome</keyword>
<gene>
    <name evidence="1" type="ORF">NJB1907Z4_C26000</name>
</gene>
<dbReference type="EMBL" id="AP026367">
    <property type="protein sequence ID" value="BDN82385.1"/>
    <property type="molecule type" value="Genomic_DNA"/>
</dbReference>
<dbReference type="Proteomes" id="UP001058626">
    <property type="component" value="Chromosome"/>
</dbReference>